<gene>
    <name evidence="2" type="ORF">PIB30_090219</name>
</gene>
<accession>A0ABU6ZSX2</accession>
<evidence type="ECO:0000256" key="1">
    <source>
        <dbReference type="SAM" id="MobiDB-lite"/>
    </source>
</evidence>
<protein>
    <submittedName>
        <fullName evidence="2">Uncharacterized protein</fullName>
    </submittedName>
</protein>
<feature type="compositionally biased region" description="Polar residues" evidence="1">
    <location>
        <begin position="120"/>
        <end position="149"/>
    </location>
</feature>
<feature type="region of interest" description="Disordered" evidence="1">
    <location>
        <begin position="117"/>
        <end position="150"/>
    </location>
</feature>
<evidence type="ECO:0000313" key="2">
    <source>
        <dbReference type="EMBL" id="MED6225064.1"/>
    </source>
</evidence>
<proteinExistence type="predicted"/>
<organism evidence="2 3">
    <name type="scientific">Stylosanthes scabra</name>
    <dbReference type="NCBI Taxonomy" id="79078"/>
    <lineage>
        <taxon>Eukaryota</taxon>
        <taxon>Viridiplantae</taxon>
        <taxon>Streptophyta</taxon>
        <taxon>Embryophyta</taxon>
        <taxon>Tracheophyta</taxon>
        <taxon>Spermatophyta</taxon>
        <taxon>Magnoliopsida</taxon>
        <taxon>eudicotyledons</taxon>
        <taxon>Gunneridae</taxon>
        <taxon>Pentapetalae</taxon>
        <taxon>rosids</taxon>
        <taxon>fabids</taxon>
        <taxon>Fabales</taxon>
        <taxon>Fabaceae</taxon>
        <taxon>Papilionoideae</taxon>
        <taxon>50 kb inversion clade</taxon>
        <taxon>dalbergioids sensu lato</taxon>
        <taxon>Dalbergieae</taxon>
        <taxon>Pterocarpus clade</taxon>
        <taxon>Stylosanthes</taxon>
    </lineage>
</organism>
<reference evidence="2 3" key="1">
    <citation type="journal article" date="2023" name="Plants (Basel)">
        <title>Bridging the Gap: Combining Genomics and Transcriptomics Approaches to Understand Stylosanthes scabra, an Orphan Legume from the Brazilian Caatinga.</title>
        <authorList>
            <person name="Ferreira-Neto J.R.C."/>
            <person name="da Silva M.D."/>
            <person name="Binneck E."/>
            <person name="de Melo N.F."/>
            <person name="da Silva R.H."/>
            <person name="de Melo A.L.T.M."/>
            <person name="Pandolfi V."/>
            <person name="Bustamante F.O."/>
            <person name="Brasileiro-Vidal A.C."/>
            <person name="Benko-Iseppon A.M."/>
        </authorList>
    </citation>
    <scope>NUCLEOTIDE SEQUENCE [LARGE SCALE GENOMIC DNA]</scope>
    <source>
        <tissue evidence="2">Leaves</tissue>
    </source>
</reference>
<dbReference type="Proteomes" id="UP001341840">
    <property type="component" value="Unassembled WGS sequence"/>
</dbReference>
<keyword evidence="3" id="KW-1185">Reference proteome</keyword>
<dbReference type="EMBL" id="JASCZI010273589">
    <property type="protein sequence ID" value="MED6225064.1"/>
    <property type="molecule type" value="Genomic_DNA"/>
</dbReference>
<feature type="region of interest" description="Disordered" evidence="1">
    <location>
        <begin position="86"/>
        <end position="105"/>
    </location>
</feature>
<comment type="caution">
    <text evidence="2">The sequence shown here is derived from an EMBL/GenBank/DDBJ whole genome shotgun (WGS) entry which is preliminary data.</text>
</comment>
<sequence length="169" mass="18993">MATVEPLSEEEAFDLDMFEAERPIYPKAGEDLLDFLLRQREGEGNVAVCPRYSALFDSSASKAYESYKKSKERALQEKERQAMLLKNPIPKDAGGNAKGQDAPVPQEMRTVVMVDGKPQGFSSKTRVPPSNVSHNKWVQNNAPNYSQHSHVAWKPKGQADYSLMRVHRS</sequence>
<evidence type="ECO:0000313" key="3">
    <source>
        <dbReference type="Proteomes" id="UP001341840"/>
    </source>
</evidence>
<name>A0ABU6ZSX2_9FABA</name>